<reference evidence="2" key="1">
    <citation type="submission" date="2020-03" db="EMBL/GenBank/DDBJ databases">
        <title>Hybrid Assembly of Korean Phytophthora infestans isolates.</title>
        <authorList>
            <person name="Prokchorchik M."/>
            <person name="Lee Y."/>
            <person name="Seo J."/>
            <person name="Cho J.-H."/>
            <person name="Park Y.-E."/>
            <person name="Jang D.-C."/>
            <person name="Im J.-S."/>
            <person name="Choi J.-G."/>
            <person name="Park H.-J."/>
            <person name="Lee G.-B."/>
            <person name="Lee Y.-G."/>
            <person name="Hong S.-Y."/>
            <person name="Cho K."/>
            <person name="Sohn K.H."/>
        </authorList>
    </citation>
    <scope>NUCLEOTIDE SEQUENCE</scope>
    <source>
        <strain evidence="2">KR_2_A2</strain>
    </source>
</reference>
<proteinExistence type="predicted"/>
<organism evidence="2 3">
    <name type="scientific">Phytophthora infestans</name>
    <name type="common">Potato late blight agent</name>
    <name type="synonym">Botrytis infestans</name>
    <dbReference type="NCBI Taxonomy" id="4787"/>
    <lineage>
        <taxon>Eukaryota</taxon>
        <taxon>Sar</taxon>
        <taxon>Stramenopiles</taxon>
        <taxon>Oomycota</taxon>
        <taxon>Peronosporomycetes</taxon>
        <taxon>Peronosporales</taxon>
        <taxon>Peronosporaceae</taxon>
        <taxon>Phytophthora</taxon>
    </lineage>
</organism>
<feature type="region of interest" description="Disordered" evidence="1">
    <location>
        <begin position="127"/>
        <end position="181"/>
    </location>
</feature>
<dbReference type="AlphaFoldDB" id="A0A8S9U9F0"/>
<evidence type="ECO:0000256" key="1">
    <source>
        <dbReference type="SAM" id="MobiDB-lite"/>
    </source>
</evidence>
<evidence type="ECO:0000313" key="3">
    <source>
        <dbReference type="Proteomes" id="UP000704712"/>
    </source>
</evidence>
<feature type="compositionally biased region" description="Basic and acidic residues" evidence="1">
    <location>
        <begin position="127"/>
        <end position="145"/>
    </location>
</feature>
<comment type="caution">
    <text evidence="2">The sequence shown here is derived from an EMBL/GenBank/DDBJ whole genome shotgun (WGS) entry which is preliminary data.</text>
</comment>
<evidence type="ECO:0000313" key="2">
    <source>
        <dbReference type="EMBL" id="KAF4135534.1"/>
    </source>
</evidence>
<dbReference type="Proteomes" id="UP000704712">
    <property type="component" value="Unassembled WGS sequence"/>
</dbReference>
<sequence>MLEGDLCKAFEDAAFSDDDVRLTEEFTRALYKASIVSLAEYSKRFRVLVRMEHTLARLSENSPMCEDALCRRYKRGLPYEGQNKYDASGQVYANVAALVLFFERIEQGEQRLSTTTSHNTQEYRALRQDHQQDEHQQVEQRRDTRAAQQKQRGRQTRVEKRHQGAGSSSDDECLFVGKLTS</sequence>
<dbReference type="EMBL" id="JAACNO010002137">
    <property type="protein sequence ID" value="KAF4135534.1"/>
    <property type="molecule type" value="Genomic_DNA"/>
</dbReference>
<gene>
    <name evidence="2" type="ORF">GN958_ATG15277</name>
</gene>
<name>A0A8S9U9F0_PHYIN</name>
<accession>A0A8S9U9F0</accession>
<protein>
    <submittedName>
        <fullName evidence="2">Uncharacterized protein</fullName>
    </submittedName>
</protein>